<evidence type="ECO:0000313" key="1">
    <source>
        <dbReference type="EMBL" id="GMF48729.1"/>
    </source>
</evidence>
<comment type="caution">
    <text evidence="1">The sequence shown here is derived from an EMBL/GenBank/DDBJ whole genome shotgun (WGS) entry which is preliminary data.</text>
</comment>
<protein>
    <submittedName>
        <fullName evidence="1">Unnamed protein product</fullName>
    </submittedName>
</protein>
<keyword evidence="2" id="KW-1185">Reference proteome</keyword>
<gene>
    <name evidence="1" type="ORF">Pfra01_001896000</name>
</gene>
<proteinExistence type="predicted"/>
<accession>A0A9W6XWM9</accession>
<dbReference type="Proteomes" id="UP001165121">
    <property type="component" value="Unassembled WGS sequence"/>
</dbReference>
<evidence type="ECO:0000313" key="2">
    <source>
        <dbReference type="Proteomes" id="UP001165121"/>
    </source>
</evidence>
<name>A0A9W6XWM9_9STRA</name>
<dbReference type="AlphaFoldDB" id="A0A9W6XWM9"/>
<sequence>MFWNYVRLRLDYYCVMSVVYEFRKDIAWIERDWSKWGALEHPFLEKVTASPGVLAKEVAQLYRNSQLSRALVMPSRRRFRLTDVRRPWRPLGSSALASPPPKFDAAAAYAGAAAHSRKTE</sequence>
<organism evidence="1 2">
    <name type="scientific">Phytophthora fragariaefolia</name>
    <dbReference type="NCBI Taxonomy" id="1490495"/>
    <lineage>
        <taxon>Eukaryota</taxon>
        <taxon>Sar</taxon>
        <taxon>Stramenopiles</taxon>
        <taxon>Oomycota</taxon>
        <taxon>Peronosporomycetes</taxon>
        <taxon>Peronosporales</taxon>
        <taxon>Peronosporaceae</taxon>
        <taxon>Phytophthora</taxon>
    </lineage>
</organism>
<reference evidence="1" key="1">
    <citation type="submission" date="2023-04" db="EMBL/GenBank/DDBJ databases">
        <title>Phytophthora fragariaefolia NBRC 109709.</title>
        <authorList>
            <person name="Ichikawa N."/>
            <person name="Sato H."/>
            <person name="Tonouchi N."/>
        </authorList>
    </citation>
    <scope>NUCLEOTIDE SEQUENCE</scope>
    <source>
        <strain evidence="1">NBRC 109709</strain>
    </source>
</reference>
<dbReference type="EMBL" id="BSXT01002398">
    <property type="protein sequence ID" value="GMF48729.1"/>
    <property type="molecule type" value="Genomic_DNA"/>
</dbReference>